<dbReference type="AlphaFoldDB" id="A0A2P5VTW9"/>
<dbReference type="EMBL" id="KZ670927">
    <property type="protein sequence ID" value="PPR82277.1"/>
    <property type="molecule type" value="Genomic_DNA"/>
</dbReference>
<reference evidence="1 2" key="1">
    <citation type="submission" date="2015-01" db="EMBL/GenBank/DDBJ databases">
        <title>Genome of allotetraploid Gossypium barbadense reveals genomic plasticity and fiber elongation in cotton evolution.</title>
        <authorList>
            <person name="Chen X."/>
            <person name="Liu X."/>
            <person name="Zhao B."/>
            <person name="Zheng H."/>
            <person name="Hu Y."/>
            <person name="Lu G."/>
            <person name="Yang C."/>
            <person name="Chen J."/>
            <person name="Shan C."/>
            <person name="Zhang L."/>
            <person name="Zhou Y."/>
            <person name="Wang L."/>
            <person name="Guo W."/>
            <person name="Bai Y."/>
            <person name="Ruan J."/>
            <person name="Shangguan X."/>
            <person name="Mao Y."/>
            <person name="Jiang J."/>
            <person name="Zhu Y."/>
            <person name="Lei J."/>
            <person name="Kang H."/>
            <person name="Chen S."/>
            <person name="He X."/>
            <person name="Wang R."/>
            <person name="Wang Y."/>
            <person name="Chen J."/>
            <person name="Wang L."/>
            <person name="Yu S."/>
            <person name="Wang B."/>
            <person name="Wei J."/>
            <person name="Song S."/>
            <person name="Lu X."/>
            <person name="Gao Z."/>
            <person name="Gu W."/>
            <person name="Deng X."/>
            <person name="Ma D."/>
            <person name="Wang S."/>
            <person name="Liang W."/>
            <person name="Fang L."/>
            <person name="Cai C."/>
            <person name="Zhu X."/>
            <person name="Zhou B."/>
            <person name="Zhang Y."/>
            <person name="Chen Z."/>
            <person name="Xu S."/>
            <person name="Zhu R."/>
            <person name="Wang S."/>
            <person name="Zhang T."/>
            <person name="Zhao G."/>
        </authorList>
    </citation>
    <scope>NUCLEOTIDE SEQUENCE [LARGE SCALE GENOMIC DNA]</scope>
    <source>
        <strain evidence="2">cv. Xinhai21</strain>
        <tissue evidence="1">Leaf</tissue>
    </source>
</reference>
<organism evidence="1 2">
    <name type="scientific">Gossypium barbadense</name>
    <name type="common">Sea Island cotton</name>
    <name type="synonym">Hibiscus barbadensis</name>
    <dbReference type="NCBI Taxonomy" id="3634"/>
    <lineage>
        <taxon>Eukaryota</taxon>
        <taxon>Viridiplantae</taxon>
        <taxon>Streptophyta</taxon>
        <taxon>Embryophyta</taxon>
        <taxon>Tracheophyta</taxon>
        <taxon>Spermatophyta</taxon>
        <taxon>Magnoliopsida</taxon>
        <taxon>eudicotyledons</taxon>
        <taxon>Gunneridae</taxon>
        <taxon>Pentapetalae</taxon>
        <taxon>rosids</taxon>
        <taxon>malvids</taxon>
        <taxon>Malvales</taxon>
        <taxon>Malvaceae</taxon>
        <taxon>Malvoideae</taxon>
        <taxon>Gossypium</taxon>
    </lineage>
</organism>
<proteinExistence type="predicted"/>
<gene>
    <name evidence="1" type="ORF">GOBAR_AA38438</name>
</gene>
<dbReference type="Proteomes" id="UP000239757">
    <property type="component" value="Unassembled WGS sequence"/>
</dbReference>
<evidence type="ECO:0000313" key="1">
    <source>
        <dbReference type="EMBL" id="PPR82277.1"/>
    </source>
</evidence>
<evidence type="ECO:0000313" key="2">
    <source>
        <dbReference type="Proteomes" id="UP000239757"/>
    </source>
</evidence>
<protein>
    <submittedName>
        <fullName evidence="1">Uncharacterized protein</fullName>
    </submittedName>
</protein>
<sequence>MGVGMRVSRGGSYVKKSEVAGRVMEARSKGLQSLWWWCVCEVKNTAFDEDVGGRGDQYAAQPGFGRRDSRLWGGSLLIFRKRRSENCWGIGASGKDLVGREVSRGQGDRKPRSRCKKTALTRQGLARDAVTSCSKLRLSVTQTVAEAPYGGKNSKVGCQVKTLSRPLGDESLTRSHVELSFTEAVHNPRDLVSSHSWPTSVTVILVSGSDTA</sequence>
<name>A0A2P5VTW9_GOSBA</name>
<accession>A0A2P5VTW9</accession>